<dbReference type="AlphaFoldDB" id="E1JUG4"/>
<comment type="caution">
    <text evidence="2">The sequence shown here is derived from an EMBL/GenBank/DDBJ whole genome shotgun (WGS) entry which is preliminary data.</text>
</comment>
<keyword evidence="3" id="KW-1185">Reference proteome</keyword>
<proteinExistence type="predicted"/>
<evidence type="ECO:0000313" key="3">
    <source>
        <dbReference type="Proteomes" id="UP000006250"/>
    </source>
</evidence>
<accession>E1JUG4</accession>
<feature type="region of interest" description="Disordered" evidence="1">
    <location>
        <begin position="1"/>
        <end position="20"/>
    </location>
</feature>
<dbReference type="STRING" id="596151.DesfrDRAFT_1263"/>
<feature type="region of interest" description="Disordered" evidence="1">
    <location>
        <begin position="113"/>
        <end position="182"/>
    </location>
</feature>
<reference evidence="2 3" key="1">
    <citation type="submission" date="2010-08" db="EMBL/GenBank/DDBJ databases">
        <title>The draft genome of Desulfovibrio fructosovorans JJ.</title>
        <authorList>
            <consortium name="US DOE Joint Genome Institute (JGI-PGF)"/>
            <person name="Lucas S."/>
            <person name="Copeland A."/>
            <person name="Lapidus A."/>
            <person name="Cheng J.-F."/>
            <person name="Bruce D."/>
            <person name="Goodwin L."/>
            <person name="Pitluck S."/>
            <person name="Land M.L."/>
            <person name="Hauser L."/>
            <person name="Chang Y.-J."/>
            <person name="Jeffries C."/>
            <person name="Wall J.D."/>
            <person name="Stahl D.A."/>
            <person name="Arkin A.P."/>
            <person name="Dehal P."/>
            <person name="Stolyar S.M."/>
            <person name="Hazen T.C."/>
            <person name="Woyke T.J."/>
        </authorList>
    </citation>
    <scope>NUCLEOTIDE SEQUENCE [LARGE SCALE GENOMIC DNA]</scope>
    <source>
        <strain evidence="2 3">JJ</strain>
    </source>
</reference>
<dbReference type="Proteomes" id="UP000006250">
    <property type="component" value="Unassembled WGS sequence"/>
</dbReference>
<gene>
    <name evidence="2" type="ORF">DesfrDRAFT_1263</name>
</gene>
<sequence length="226" mass="24563">MSLRRPGRLRLPWTPPPGDLMSPGPPFTGLGWWVVDALGRGGVPYVCCRNRPGGTRRFAPRRRTRLRQQPRQRRSAAFQEKYGKVILKLSPRRGDRRGGGGICLGRACREAAAASRQMPPSSSSSPASRQPMPSPPSQSREGGPRGPVAPRRGAGAEPLPDLPACLPSRRATIPPPVGGRRAARAGARCGGIRGRRVFGRVCGLLRSRGCSPGLFRRTPWRPRYCP</sequence>
<organism evidence="2 3">
    <name type="scientific">Solidesulfovibrio fructosivorans JJ]</name>
    <dbReference type="NCBI Taxonomy" id="596151"/>
    <lineage>
        <taxon>Bacteria</taxon>
        <taxon>Pseudomonadati</taxon>
        <taxon>Thermodesulfobacteriota</taxon>
        <taxon>Desulfovibrionia</taxon>
        <taxon>Desulfovibrionales</taxon>
        <taxon>Desulfovibrionaceae</taxon>
        <taxon>Solidesulfovibrio</taxon>
    </lineage>
</organism>
<protein>
    <submittedName>
        <fullName evidence="2">Uncharacterized protein</fullName>
    </submittedName>
</protein>
<name>E1JUG4_SOLFR</name>
<feature type="compositionally biased region" description="Low complexity" evidence="1">
    <location>
        <begin position="113"/>
        <end position="158"/>
    </location>
</feature>
<dbReference type="EMBL" id="AECZ01000006">
    <property type="protein sequence ID" value="EFL52094.1"/>
    <property type="molecule type" value="Genomic_DNA"/>
</dbReference>
<evidence type="ECO:0000256" key="1">
    <source>
        <dbReference type="SAM" id="MobiDB-lite"/>
    </source>
</evidence>
<evidence type="ECO:0000313" key="2">
    <source>
        <dbReference type="EMBL" id="EFL52094.1"/>
    </source>
</evidence>